<evidence type="ECO:0000313" key="12">
    <source>
        <dbReference type="Proteomes" id="UP000268350"/>
    </source>
</evidence>
<feature type="transmembrane region" description="Helical" evidence="10">
    <location>
        <begin position="218"/>
        <end position="238"/>
    </location>
</feature>
<dbReference type="OrthoDB" id="434092at2759"/>
<evidence type="ECO:0000256" key="3">
    <source>
        <dbReference type="ARBA" id="ARBA00022679"/>
    </source>
</evidence>
<name>A0A3B0JR27_DROGU</name>
<dbReference type="GO" id="GO:0042761">
    <property type="term" value="P:very long-chain fatty acid biosynthetic process"/>
    <property type="evidence" value="ECO:0007669"/>
    <property type="project" value="TreeGrafter"/>
</dbReference>
<evidence type="ECO:0000313" key="11">
    <source>
        <dbReference type="EMBL" id="SPP82832.1"/>
    </source>
</evidence>
<dbReference type="PANTHER" id="PTHR11157:SF116">
    <property type="entry name" value="ELONGATION OF VERY LONG CHAIN FATTY ACIDS PROTEIN-RELATED"/>
    <property type="match status" value="1"/>
</dbReference>
<dbReference type="InterPro" id="IPR002076">
    <property type="entry name" value="ELO_fam"/>
</dbReference>
<evidence type="ECO:0000256" key="1">
    <source>
        <dbReference type="ARBA" id="ARBA00004141"/>
    </source>
</evidence>
<keyword evidence="3 10" id="KW-0808">Transferase</keyword>
<comment type="similarity">
    <text evidence="10">Belongs to the ELO family.</text>
</comment>
<feature type="transmembrane region" description="Helical" evidence="10">
    <location>
        <begin position="57"/>
        <end position="81"/>
    </location>
</feature>
<dbReference type="EC" id="2.3.1.199" evidence="10"/>
<protein>
    <recommendedName>
        <fullName evidence="10">Elongation of very long chain fatty acids protein</fullName>
        <ecNumber evidence="10">2.3.1.199</ecNumber>
    </recommendedName>
    <alternativeName>
        <fullName evidence="10">Very-long-chain 3-oxoacyl-CoA synthase</fullName>
    </alternativeName>
</protein>
<keyword evidence="2 10" id="KW-0444">Lipid biosynthesis</keyword>
<keyword evidence="8 10" id="KW-0472">Membrane</keyword>
<accession>A0A3B0JR27</accession>
<dbReference type="EMBL" id="OUUW01000007">
    <property type="protein sequence ID" value="SPP82832.1"/>
    <property type="molecule type" value="Genomic_DNA"/>
</dbReference>
<feature type="transmembrane region" description="Helical" evidence="10">
    <location>
        <begin position="20"/>
        <end position="36"/>
    </location>
</feature>
<dbReference type="GO" id="GO:0005789">
    <property type="term" value="C:endoplasmic reticulum membrane"/>
    <property type="evidence" value="ECO:0007669"/>
    <property type="project" value="TreeGrafter"/>
</dbReference>
<keyword evidence="5 10" id="KW-0276">Fatty acid metabolism</keyword>
<proteinExistence type="inferred from homology"/>
<comment type="subcellular location">
    <subcellularLocation>
        <location evidence="1">Membrane</location>
        <topology evidence="1">Multi-pass membrane protein</topology>
    </subcellularLocation>
</comment>
<keyword evidence="12" id="KW-1185">Reference proteome</keyword>
<feature type="transmembrane region" description="Helical" evidence="10">
    <location>
        <begin position="191"/>
        <end position="212"/>
    </location>
</feature>
<dbReference type="AlphaFoldDB" id="A0A3B0JR27"/>
<dbReference type="Pfam" id="PF01151">
    <property type="entry name" value="ELO"/>
    <property type="match status" value="1"/>
</dbReference>
<organism evidence="11 12">
    <name type="scientific">Drosophila guanche</name>
    <name type="common">Fruit fly</name>
    <dbReference type="NCBI Taxonomy" id="7266"/>
    <lineage>
        <taxon>Eukaryota</taxon>
        <taxon>Metazoa</taxon>
        <taxon>Ecdysozoa</taxon>
        <taxon>Arthropoda</taxon>
        <taxon>Hexapoda</taxon>
        <taxon>Insecta</taxon>
        <taxon>Pterygota</taxon>
        <taxon>Neoptera</taxon>
        <taxon>Endopterygota</taxon>
        <taxon>Diptera</taxon>
        <taxon>Brachycera</taxon>
        <taxon>Muscomorpha</taxon>
        <taxon>Ephydroidea</taxon>
        <taxon>Drosophilidae</taxon>
        <taxon>Drosophila</taxon>
        <taxon>Sophophora</taxon>
    </lineage>
</organism>
<feature type="transmembrane region" description="Helical" evidence="10">
    <location>
        <begin position="101"/>
        <end position="122"/>
    </location>
</feature>
<evidence type="ECO:0000256" key="10">
    <source>
        <dbReference type="RuleBase" id="RU361115"/>
    </source>
</evidence>
<dbReference type="PANTHER" id="PTHR11157">
    <property type="entry name" value="FATTY ACID ACYL TRANSFERASE-RELATED"/>
    <property type="match status" value="1"/>
</dbReference>
<evidence type="ECO:0000256" key="7">
    <source>
        <dbReference type="ARBA" id="ARBA00023098"/>
    </source>
</evidence>
<keyword evidence="4 10" id="KW-0812">Transmembrane</keyword>
<evidence type="ECO:0000256" key="8">
    <source>
        <dbReference type="ARBA" id="ARBA00023136"/>
    </source>
</evidence>
<reference evidence="12" key="1">
    <citation type="submission" date="2018-01" db="EMBL/GenBank/DDBJ databases">
        <authorList>
            <person name="Alioto T."/>
            <person name="Alioto T."/>
        </authorList>
    </citation>
    <scope>NUCLEOTIDE SEQUENCE [LARGE SCALE GENOMIC DNA]</scope>
</reference>
<evidence type="ECO:0000256" key="2">
    <source>
        <dbReference type="ARBA" id="ARBA00022516"/>
    </source>
</evidence>
<evidence type="ECO:0000256" key="9">
    <source>
        <dbReference type="ARBA" id="ARBA00023160"/>
    </source>
</evidence>
<dbReference type="GO" id="GO:0009922">
    <property type="term" value="F:fatty acid elongase activity"/>
    <property type="evidence" value="ECO:0007669"/>
    <property type="project" value="UniProtKB-EC"/>
</dbReference>
<feature type="transmembrane region" description="Helical" evidence="10">
    <location>
        <begin position="157"/>
        <end position="179"/>
    </location>
</feature>
<feature type="transmembrane region" description="Helical" evidence="10">
    <location>
        <begin position="129"/>
        <end position="151"/>
    </location>
</feature>
<keyword evidence="7 10" id="KW-0443">Lipid metabolism</keyword>
<keyword evidence="6 10" id="KW-1133">Transmembrane helix</keyword>
<comment type="catalytic activity">
    <reaction evidence="10">
        <text>a very-long-chain acyl-CoA + malonyl-CoA + H(+) = a very-long-chain 3-oxoacyl-CoA + CO2 + CoA</text>
        <dbReference type="Rhea" id="RHEA:32727"/>
        <dbReference type="ChEBI" id="CHEBI:15378"/>
        <dbReference type="ChEBI" id="CHEBI:16526"/>
        <dbReference type="ChEBI" id="CHEBI:57287"/>
        <dbReference type="ChEBI" id="CHEBI:57384"/>
        <dbReference type="ChEBI" id="CHEBI:90725"/>
        <dbReference type="ChEBI" id="CHEBI:90736"/>
        <dbReference type="EC" id="2.3.1.199"/>
    </reaction>
</comment>
<evidence type="ECO:0000256" key="4">
    <source>
        <dbReference type="ARBA" id="ARBA00022692"/>
    </source>
</evidence>
<dbReference type="GO" id="GO:0034625">
    <property type="term" value="P:fatty acid elongation, monounsaturated fatty acid"/>
    <property type="evidence" value="ECO:0007669"/>
    <property type="project" value="TreeGrafter"/>
</dbReference>
<keyword evidence="9 10" id="KW-0275">Fatty acid biosynthesis</keyword>
<evidence type="ECO:0000256" key="6">
    <source>
        <dbReference type="ARBA" id="ARBA00022989"/>
    </source>
</evidence>
<evidence type="ECO:0000256" key="5">
    <source>
        <dbReference type="ARBA" id="ARBA00022832"/>
    </source>
</evidence>
<gene>
    <name evidence="11" type="ORF">DGUA_6G017578</name>
</gene>
<dbReference type="GO" id="GO:0019367">
    <property type="term" value="P:fatty acid elongation, saturated fatty acid"/>
    <property type="evidence" value="ECO:0007669"/>
    <property type="project" value="TreeGrafter"/>
</dbReference>
<sequence>MFDILNAPPVDPFGVPLLGSHWPILTIVAVYLLFTLKVGRKLMENREPFDLRGVIKVYNIVQILYNGIMLVSSLLFMLNTYDLKCVTNLPMDHEWKNTERWLTYSYFLNKILDLLDTIFFVLRKKHGHLTFLHIFHHSIMPYICFTYIRFYGHGGHGFFLCFFNVSVHVFMYTYYYISSRNLQESLCWKKYLTLTQLIQFMMMFLNCAYTYFQPNCNASRGVIYLICTMFVMFTKFDINTYIRPKKVRPKGTAH</sequence>
<dbReference type="Proteomes" id="UP000268350">
    <property type="component" value="Unassembled WGS sequence"/>
</dbReference>
<dbReference type="GO" id="GO:0030148">
    <property type="term" value="P:sphingolipid biosynthetic process"/>
    <property type="evidence" value="ECO:0007669"/>
    <property type="project" value="TreeGrafter"/>
</dbReference>
<dbReference type="GO" id="GO:0034626">
    <property type="term" value="P:fatty acid elongation, polyunsaturated fatty acid"/>
    <property type="evidence" value="ECO:0007669"/>
    <property type="project" value="TreeGrafter"/>
</dbReference>